<evidence type="ECO:0000313" key="8">
    <source>
        <dbReference type="Proteomes" id="UP000820669"/>
    </source>
</evidence>
<name>A0ABX1SBY0_9PSEU</name>
<gene>
    <name evidence="7" type="ORF">HF526_13795</name>
</gene>
<dbReference type="Proteomes" id="UP000820669">
    <property type="component" value="Unassembled WGS sequence"/>
</dbReference>
<dbReference type="GO" id="GO:0016301">
    <property type="term" value="F:kinase activity"/>
    <property type="evidence" value="ECO:0007669"/>
    <property type="project" value="UniProtKB-KW"/>
</dbReference>
<dbReference type="PANTHER" id="PTHR43793:SF2">
    <property type="entry name" value="BIFUNCTIONAL PROTEIN HLDE"/>
    <property type="match status" value="1"/>
</dbReference>
<dbReference type="SUPFAM" id="SSF53613">
    <property type="entry name" value="Ribokinase-like"/>
    <property type="match status" value="1"/>
</dbReference>
<keyword evidence="8" id="KW-1185">Reference proteome</keyword>
<dbReference type="RefSeq" id="WP_169381823.1">
    <property type="nucleotide sequence ID" value="NZ_JAAXLA010000022.1"/>
</dbReference>
<evidence type="ECO:0000256" key="3">
    <source>
        <dbReference type="ARBA" id="ARBA00023268"/>
    </source>
</evidence>
<organism evidence="7 8">
    <name type="scientific">Pseudonocardia acidicola</name>
    <dbReference type="NCBI Taxonomy" id="2724939"/>
    <lineage>
        <taxon>Bacteria</taxon>
        <taxon>Bacillati</taxon>
        <taxon>Actinomycetota</taxon>
        <taxon>Actinomycetes</taxon>
        <taxon>Pseudonocardiales</taxon>
        <taxon>Pseudonocardiaceae</taxon>
        <taxon>Pseudonocardia</taxon>
    </lineage>
</organism>
<dbReference type="Pfam" id="PF01467">
    <property type="entry name" value="CTP_transf_like"/>
    <property type="match status" value="1"/>
</dbReference>
<dbReference type="EMBL" id="JAAXLA010000022">
    <property type="protein sequence ID" value="NMH98372.1"/>
    <property type="molecule type" value="Genomic_DNA"/>
</dbReference>
<dbReference type="InterPro" id="IPR004821">
    <property type="entry name" value="Cyt_trans-like"/>
</dbReference>
<dbReference type="InterPro" id="IPR014729">
    <property type="entry name" value="Rossmann-like_a/b/a_fold"/>
</dbReference>
<comment type="caution">
    <text evidence="7">The sequence shown here is derived from an EMBL/GenBank/DDBJ whole genome shotgun (WGS) entry which is preliminary data.</text>
</comment>
<accession>A0ABX1SBY0</accession>
<evidence type="ECO:0000256" key="2">
    <source>
        <dbReference type="ARBA" id="ARBA00022695"/>
    </source>
</evidence>
<keyword evidence="7" id="KW-0418">Kinase</keyword>
<dbReference type="SUPFAM" id="SSF52374">
    <property type="entry name" value="Nucleotidylyl transferase"/>
    <property type="match status" value="1"/>
</dbReference>
<evidence type="ECO:0000259" key="5">
    <source>
        <dbReference type="Pfam" id="PF00294"/>
    </source>
</evidence>
<dbReference type="Gene3D" id="3.40.1190.20">
    <property type="match status" value="1"/>
</dbReference>
<keyword evidence="2" id="KW-0548">Nucleotidyltransferase</keyword>
<dbReference type="PANTHER" id="PTHR43793">
    <property type="entry name" value="FAD SYNTHASE"/>
    <property type="match status" value="1"/>
</dbReference>
<dbReference type="InterPro" id="IPR029056">
    <property type="entry name" value="Ribokinase-like"/>
</dbReference>
<dbReference type="Pfam" id="PF00294">
    <property type="entry name" value="PfkB"/>
    <property type="match status" value="1"/>
</dbReference>
<proteinExistence type="predicted"/>
<feature type="domain" description="Cytidyltransferase-like" evidence="6">
    <location>
        <begin position="330"/>
        <end position="420"/>
    </location>
</feature>
<evidence type="ECO:0000259" key="6">
    <source>
        <dbReference type="Pfam" id="PF01467"/>
    </source>
</evidence>
<feature type="domain" description="Carbohydrate kinase PfkB" evidence="5">
    <location>
        <begin position="5"/>
        <end position="291"/>
    </location>
</feature>
<keyword evidence="3" id="KW-0511">Multifunctional enzyme</keyword>
<dbReference type="NCBIfam" id="TIGR00125">
    <property type="entry name" value="cyt_tran_rel"/>
    <property type="match status" value="1"/>
</dbReference>
<keyword evidence="1" id="KW-0808">Transferase</keyword>
<dbReference type="InterPro" id="IPR050385">
    <property type="entry name" value="Archaeal_FAD_synthase"/>
</dbReference>
<evidence type="ECO:0000256" key="4">
    <source>
        <dbReference type="ARBA" id="ARBA00023277"/>
    </source>
</evidence>
<evidence type="ECO:0000256" key="1">
    <source>
        <dbReference type="ARBA" id="ARBA00022679"/>
    </source>
</evidence>
<evidence type="ECO:0000313" key="7">
    <source>
        <dbReference type="EMBL" id="NMH98372.1"/>
    </source>
</evidence>
<reference evidence="7 8" key="1">
    <citation type="submission" date="2020-04" db="EMBL/GenBank/DDBJ databases">
        <authorList>
            <person name="Klaysubun C."/>
            <person name="Duangmal K."/>
            <person name="Lipun K."/>
        </authorList>
    </citation>
    <scope>NUCLEOTIDE SEQUENCE [LARGE SCALE GENOMIC DNA]</scope>
    <source>
        <strain evidence="7 8">K10HN5</strain>
    </source>
</reference>
<keyword evidence="4" id="KW-0119">Carbohydrate metabolism</keyword>
<protein>
    <submittedName>
        <fullName evidence="7">Bifunctional heptose 7-phosphate kinase/heptose 1-phosphate adenyltransferase</fullName>
    </submittedName>
</protein>
<sequence length="468" mass="48017">MTRRRLVVLGDTLLDTDVEGTAERLCPDAPVPVVDVQRCRYRPGGAGLAAALAARSGADVVLVTALGDDEHAQRLAGLLGRSVSLVDLPLQGGTVCKTRVRVAGQSLLRLDSGEGRAVPAGHAQRAVEAVHESAAVLVADYGRGVAAHRELRTALAEIADRVPVVWDPHPRGAAPVPGSALVTPNEKEAALFAAHPAADPGVAADHLRERWTVQGVAVTRGSRGAWLSTAAESIGVPVPAGIAPSGRIDSCGAGDAFATAAVTALMDGGGGLRDVVAAAVRTATEFVAAGAAGALAEPAAPPRAAPPVAAATGYAAVDRVRRAGGTVVATGGCFDLLHPGHVSLLRRARALGDALVVCVNSDESVRRLKGPGRPVMTAADRVGMLEALEMVDAVVVFSESSPVAVLERLRPDIWVKGEDYAGRELPEAEVVRRHGGRVVLVPLVERHSTTGLITALRAGRSDARSGVA</sequence>
<dbReference type="Gene3D" id="3.40.50.620">
    <property type="entry name" value="HUPs"/>
    <property type="match status" value="1"/>
</dbReference>
<dbReference type="InterPro" id="IPR011611">
    <property type="entry name" value="PfkB_dom"/>
</dbReference>